<evidence type="ECO:0000256" key="3">
    <source>
        <dbReference type="SAM" id="Coils"/>
    </source>
</evidence>
<dbReference type="PROSITE" id="PS51774">
    <property type="entry name" value="NAB"/>
    <property type="match status" value="1"/>
</dbReference>
<dbReference type="InterPro" id="IPR051861">
    <property type="entry name" value="NET_actin-binding_domain"/>
</dbReference>
<evidence type="ECO:0000259" key="5">
    <source>
        <dbReference type="PROSITE" id="PS51774"/>
    </source>
</evidence>
<feature type="domain" description="NAB" evidence="5">
    <location>
        <begin position="16"/>
        <end position="96"/>
    </location>
</feature>
<organism evidence="6 7">
    <name type="scientific">Arachis hypogaea</name>
    <name type="common">Peanut</name>
    <dbReference type="NCBI Taxonomy" id="3818"/>
    <lineage>
        <taxon>Eukaryota</taxon>
        <taxon>Viridiplantae</taxon>
        <taxon>Streptophyta</taxon>
        <taxon>Embryophyta</taxon>
        <taxon>Tracheophyta</taxon>
        <taxon>Spermatophyta</taxon>
        <taxon>Magnoliopsida</taxon>
        <taxon>eudicotyledons</taxon>
        <taxon>Gunneridae</taxon>
        <taxon>Pentapetalae</taxon>
        <taxon>rosids</taxon>
        <taxon>fabids</taxon>
        <taxon>Fabales</taxon>
        <taxon>Fabaceae</taxon>
        <taxon>Papilionoideae</taxon>
        <taxon>50 kb inversion clade</taxon>
        <taxon>dalbergioids sensu lato</taxon>
        <taxon>Dalbergieae</taxon>
        <taxon>Pterocarpus clade</taxon>
        <taxon>Arachis</taxon>
    </lineage>
</organism>
<evidence type="ECO:0000256" key="1">
    <source>
        <dbReference type="ARBA" id="ARBA00023054"/>
    </source>
</evidence>
<comment type="caution">
    <text evidence="6">The sequence shown here is derived from an EMBL/GenBank/DDBJ whole genome shotgun (WGS) entry which is preliminary data.</text>
</comment>
<feature type="region of interest" description="Disordered" evidence="4">
    <location>
        <begin position="1712"/>
        <end position="1732"/>
    </location>
</feature>
<feature type="compositionally biased region" description="Low complexity" evidence="4">
    <location>
        <begin position="123"/>
        <end position="135"/>
    </location>
</feature>
<evidence type="ECO:0000313" key="7">
    <source>
        <dbReference type="Proteomes" id="UP000289738"/>
    </source>
</evidence>
<gene>
    <name evidence="6" type="ORF">Ahy_B06g079950</name>
</gene>
<dbReference type="EMBL" id="SDMP01000016">
    <property type="protein sequence ID" value="RYR01098.1"/>
    <property type="molecule type" value="Genomic_DNA"/>
</dbReference>
<dbReference type="PANTHER" id="PTHR32258:SF32">
    <property type="entry name" value="PROTEIN NETWORKED 1D"/>
    <property type="match status" value="1"/>
</dbReference>
<dbReference type="Proteomes" id="UP000289738">
    <property type="component" value="Chromosome B06"/>
</dbReference>
<dbReference type="SUPFAM" id="SSF90257">
    <property type="entry name" value="Myosin rod fragments"/>
    <property type="match status" value="1"/>
</dbReference>
<proteinExistence type="inferred from homology"/>
<feature type="coiled-coil region" evidence="3">
    <location>
        <begin position="525"/>
        <end position="744"/>
    </location>
</feature>
<reference evidence="6 7" key="1">
    <citation type="submission" date="2019-01" db="EMBL/GenBank/DDBJ databases">
        <title>Sequencing of cultivated peanut Arachis hypogaea provides insights into genome evolution and oil improvement.</title>
        <authorList>
            <person name="Chen X."/>
        </authorList>
    </citation>
    <scope>NUCLEOTIDE SEQUENCE [LARGE SCALE GENOMIC DNA]</scope>
    <source>
        <strain evidence="7">cv. Fuhuasheng</strain>
        <tissue evidence="6">Leaves</tissue>
    </source>
</reference>
<feature type="coiled-coil region" evidence="3">
    <location>
        <begin position="462"/>
        <end position="489"/>
    </location>
</feature>
<feature type="coiled-coil region" evidence="3">
    <location>
        <begin position="1654"/>
        <end position="1702"/>
    </location>
</feature>
<dbReference type="PANTHER" id="PTHR32258">
    <property type="entry name" value="PROTEIN NETWORKED 4A"/>
    <property type="match status" value="1"/>
</dbReference>
<sequence length="1818" mass="207882">MAAALSHSDSDSKRKYSWWWDSHISPKNSKWLQENLTDMDVKVKQMIKLIEEDADSFARRAEMYYKKRPELMKLVEEFYRAYRALAERYDHATGVIRQAHRTMAEAFPNQVPPVPADDLPLVSSTETEPHTPVTPHHSHGLFDQHGAPNYEPDTAISKMGLKQLNDLFMLGEDASHVKHLEGRAKRGLTFLDSEETNGLKNGSHDNGSQGLSESERMTKAETEILALKKALAKLESEKEAGLLQYQQSLERLSNLESEVSNARENSQGLDERASKAEAEVQTLKEALVVLQAEREANLFQYQQCLEKISTLELSISSAHDDVRELNDRAIKAETETESLKHDLARIETEKEAAVARNNHSLDSLSKLEERLEEAEENARRLNEEANIARSEVEALKLDIAKLTEEKEDAALRYEQCLEIISSLKHKLSCAEKEVYKLKSKIADEAEKLKSSEQKCLHLETSNLSLQSELQSLTQKISSQSEEFSEKQKELSRLWTSIQEERLRFIDAETAFQTLQNLHSKSQDDLRSLAAVVHNMESQNQALEDEVHRVKEENKILDDVKLSSSLTIKNLENEILNLRATIKKLEQEVGLRVDERNALQQEIYCLKEELNGVNKRHESMMEDVRSTGLDTQDFASSAKKLQDENSKLKEACKVNQDEKASLLQRLEIMEQLLEKNSVMEISLSNLNAELEAVREKVKVLEETCQSLLAENSTLAAEKATLFSQLQTTAENLEKLSEKNKILESSLCDVNAELEGLRVKSKILEDSCQSLDHEKSSLSSEKEYLISQLTVAHQTLEDLEKQRTELELKHLDLKLERESALQKVEELLVSLYAEREENSRVVQLNEDNLAEKEFMIHILQEDANHWKGEYDKEVEGAVHAQMEIFILQKSIMDLEQKNFSLLVESQRLLEASKMSDRLISKVENDNVQKQVDENSMSEKIKILRIGLLQISKTLDINSENTCEDIIENQELLNHIHSKLEETQDCFFTACNESEKIAIENSVLVTFLRQLKSKAENLVTERDTLDEELRTQSKEFLALQTDVKNILEKNEDLKLTIRRGEQKMKVMATEIENLCKQLSELEEAHKNIQEESCKTSEEKSTLLRRFLDLAEEKSNLEEEICAMIHETVAQSNLSLIYQNIIFEKLLALKELSEDLERLCSVNTNLEERLKTMASEMEDLKIGNSHLKESFVVSNIELQLVESVNDQLNSQVRIGKQLLSQKEKEILKAAEMFSALRDEKTELQRMVEHLKIKYDEARRLLEHQASQILELSSEKDRQDQELGCLCEVNQKLEAEMRHLQQELRKTKLREQELSYELQKGTREIQQWETHAASLFSGLQISAVNEALLEGKVHELAEACQNLERRSNFKGMESERLKERVNELEGENGRLQRQLAAYVPAVSALNDCITSLEMHTLLPAKSIDYKQSKVQNLVNQKCTSGRQTGVYQDTTAPSLPDFQDMQKRINAIEGAVKQMNESFNPKTEMREIQELKPGISRRQVNIQPNWHAVQMDEAKERRGGSFREHKTGKSVPDIPITEIECLPKDIMLDQMAECSSFGVSRRGTLESDEQLLELWETANRDGTIGLKVSNSQRMAAAPAGYRRQGSIKELKNRYPSAHFFTEKELSVDKVEVPRSSTQSREEGNRRKVLEKLDSDAQKLTNLEITVQDLIKRIEISEKSTRGKDVEYDNVKEQLEAAQESITKLFDANHKLVKSVQGGALSSAGRSSTDSDESGGVRRMRISARARRGSEKIGRLQLEVQRLQFLLLKLNEEKQARGKTVVDDPNSRVLLRDYLYGQTRIKYQLRKKKKAHFCACIQPPTKGD</sequence>
<feature type="coiled-coil region" evidence="3">
    <location>
        <begin position="217"/>
        <end position="419"/>
    </location>
</feature>
<feature type="region of interest" description="Disordered" evidence="4">
    <location>
        <begin position="123"/>
        <end position="143"/>
    </location>
</feature>
<dbReference type="STRING" id="3818.A0A444YGQ0"/>
<dbReference type="GO" id="GO:0005886">
    <property type="term" value="C:plasma membrane"/>
    <property type="evidence" value="ECO:0007669"/>
    <property type="project" value="TreeGrafter"/>
</dbReference>
<dbReference type="SMR" id="A0A444YGQ0"/>
<dbReference type="GO" id="GO:0051015">
    <property type="term" value="F:actin filament binding"/>
    <property type="evidence" value="ECO:0007669"/>
    <property type="project" value="TreeGrafter"/>
</dbReference>
<feature type="coiled-coil region" evidence="3">
    <location>
        <begin position="787"/>
        <end position="814"/>
    </location>
</feature>
<feature type="compositionally biased region" description="Polar residues" evidence="4">
    <location>
        <begin position="196"/>
        <end position="212"/>
    </location>
</feature>
<protein>
    <recommendedName>
        <fullName evidence="5">NAB domain-containing protein</fullName>
    </recommendedName>
</protein>
<comment type="similarity">
    <text evidence="2">Belongs to the NET family.</text>
</comment>
<dbReference type="Gramene" id="arahy.Tifrunner.gnm2.ann2.Ah16g023200.1">
    <property type="protein sequence ID" value="arahy.Tifrunner.gnm2.ann2.Ah16g023200.1-CDS"/>
    <property type="gene ID" value="arahy.Tifrunner.gnm2.ann2.Ah16g023200"/>
</dbReference>
<feature type="coiled-coil region" evidence="3">
    <location>
        <begin position="1341"/>
        <end position="1389"/>
    </location>
</feature>
<dbReference type="InterPro" id="IPR011684">
    <property type="entry name" value="NAB"/>
</dbReference>
<feature type="region of interest" description="Disordered" evidence="4">
    <location>
        <begin position="194"/>
        <end position="213"/>
    </location>
</feature>
<feature type="coiled-coil region" evidence="3">
    <location>
        <begin position="1005"/>
        <end position="1116"/>
    </location>
</feature>
<name>A0A444YGQ0_ARAHY</name>
<feature type="coiled-coil region" evidence="3">
    <location>
        <begin position="1215"/>
        <end position="1312"/>
    </location>
</feature>
<keyword evidence="7" id="KW-1185">Reference proteome</keyword>
<accession>A0A444YGQ0</accession>
<dbReference type="OrthoDB" id="10255522at2759"/>
<dbReference type="Pfam" id="PF07765">
    <property type="entry name" value="KIP1"/>
    <property type="match status" value="1"/>
</dbReference>
<evidence type="ECO:0000256" key="2">
    <source>
        <dbReference type="ARBA" id="ARBA00038006"/>
    </source>
</evidence>
<keyword evidence="1 3" id="KW-0175">Coiled coil</keyword>
<feature type="coiled-coil region" evidence="3">
    <location>
        <begin position="1145"/>
        <end position="1179"/>
    </location>
</feature>
<evidence type="ECO:0000313" key="6">
    <source>
        <dbReference type="EMBL" id="RYR01098.1"/>
    </source>
</evidence>
<evidence type="ECO:0000256" key="4">
    <source>
        <dbReference type="SAM" id="MobiDB-lite"/>
    </source>
</evidence>
<dbReference type="Gene3D" id="1.10.287.1490">
    <property type="match status" value="1"/>
</dbReference>